<gene>
    <name evidence="5" type="ORF">KC19_6G113200</name>
</gene>
<dbReference type="PANTHER" id="PTHR45934:SF9">
    <property type="entry name" value="FAD_NAD(P)-BINDING OXIDOREDUCTASE FAMILY PROTEIN"/>
    <property type="match status" value="1"/>
</dbReference>
<reference evidence="5 6" key="1">
    <citation type="submission" date="2020-06" db="EMBL/GenBank/DDBJ databases">
        <title>WGS assembly of Ceratodon purpureus strain R40.</title>
        <authorList>
            <person name="Carey S.B."/>
            <person name="Jenkins J."/>
            <person name="Shu S."/>
            <person name="Lovell J.T."/>
            <person name="Sreedasyam A."/>
            <person name="Maumus F."/>
            <person name="Tiley G.P."/>
            <person name="Fernandez-Pozo N."/>
            <person name="Barry K."/>
            <person name="Chen C."/>
            <person name="Wang M."/>
            <person name="Lipzen A."/>
            <person name="Daum C."/>
            <person name="Saski C.A."/>
            <person name="Payton A.C."/>
            <person name="Mcbreen J.C."/>
            <person name="Conrad R.E."/>
            <person name="Kollar L.M."/>
            <person name="Olsson S."/>
            <person name="Huttunen S."/>
            <person name="Landis J.B."/>
            <person name="Wickett N.J."/>
            <person name="Johnson M.G."/>
            <person name="Rensing S.A."/>
            <person name="Grimwood J."/>
            <person name="Schmutz J."/>
            <person name="Mcdaniel S.F."/>
        </authorList>
    </citation>
    <scope>NUCLEOTIDE SEQUENCE [LARGE SCALE GENOMIC DNA]</scope>
    <source>
        <strain evidence="5 6">R40</strain>
    </source>
</reference>
<dbReference type="GO" id="GO:0071949">
    <property type="term" value="F:FAD binding"/>
    <property type="evidence" value="ECO:0007669"/>
    <property type="project" value="InterPro"/>
</dbReference>
<dbReference type="SUPFAM" id="SSF51905">
    <property type="entry name" value="FAD/NAD(P)-binding domain"/>
    <property type="match status" value="1"/>
</dbReference>
<dbReference type="InterPro" id="IPR044560">
    <property type="entry name" value="MOase"/>
</dbReference>
<protein>
    <recommendedName>
        <fullName evidence="4">FAD-binding domain-containing protein</fullName>
    </recommendedName>
</protein>
<evidence type="ECO:0000313" key="5">
    <source>
        <dbReference type="EMBL" id="KAG0569744.1"/>
    </source>
</evidence>
<feature type="domain" description="FAD-binding" evidence="4">
    <location>
        <begin position="20"/>
        <end position="341"/>
    </location>
</feature>
<evidence type="ECO:0000313" key="6">
    <source>
        <dbReference type="Proteomes" id="UP000822688"/>
    </source>
</evidence>
<name>A0A8T0HH90_CERPU</name>
<dbReference type="GO" id="GO:0004497">
    <property type="term" value="F:monooxygenase activity"/>
    <property type="evidence" value="ECO:0007669"/>
    <property type="project" value="UniProtKB-KW"/>
</dbReference>
<dbReference type="PRINTS" id="PR00420">
    <property type="entry name" value="RNGMNOXGNASE"/>
</dbReference>
<proteinExistence type="inferred from homology"/>
<dbReference type="EMBL" id="CM026427">
    <property type="protein sequence ID" value="KAG0569744.1"/>
    <property type="molecule type" value="Genomic_DNA"/>
</dbReference>
<keyword evidence="6" id="KW-1185">Reference proteome</keyword>
<dbReference type="Pfam" id="PF01494">
    <property type="entry name" value="FAD_binding_3"/>
    <property type="match status" value="1"/>
</dbReference>
<dbReference type="Proteomes" id="UP000822688">
    <property type="component" value="Chromosome 6"/>
</dbReference>
<comment type="similarity">
    <text evidence="3">Belongs to the 3-hydroxybenzoate 6-hydroxylase family.</text>
</comment>
<dbReference type="PANTHER" id="PTHR45934">
    <property type="entry name" value="FAD/NAD(P)-BINDING OXIDOREDUCTASE FAMILY PROTEIN"/>
    <property type="match status" value="1"/>
</dbReference>
<evidence type="ECO:0000256" key="3">
    <source>
        <dbReference type="ARBA" id="ARBA00024018"/>
    </source>
</evidence>
<dbReference type="AlphaFoldDB" id="A0A8T0HH90"/>
<comment type="caution">
    <text evidence="5">The sequence shown here is derived from an EMBL/GenBank/DDBJ whole genome shotgun (WGS) entry which is preliminary data.</text>
</comment>
<evidence type="ECO:0000256" key="2">
    <source>
        <dbReference type="ARBA" id="ARBA00023033"/>
    </source>
</evidence>
<organism evidence="5 6">
    <name type="scientific">Ceratodon purpureus</name>
    <name type="common">Fire moss</name>
    <name type="synonym">Dicranum purpureum</name>
    <dbReference type="NCBI Taxonomy" id="3225"/>
    <lineage>
        <taxon>Eukaryota</taxon>
        <taxon>Viridiplantae</taxon>
        <taxon>Streptophyta</taxon>
        <taxon>Embryophyta</taxon>
        <taxon>Bryophyta</taxon>
        <taxon>Bryophytina</taxon>
        <taxon>Bryopsida</taxon>
        <taxon>Dicranidae</taxon>
        <taxon>Pseudoditrichales</taxon>
        <taxon>Ditrichaceae</taxon>
        <taxon>Ceratodon</taxon>
    </lineage>
</organism>
<dbReference type="InterPro" id="IPR002938">
    <property type="entry name" value="FAD-bd"/>
</dbReference>
<evidence type="ECO:0000259" key="4">
    <source>
        <dbReference type="Pfam" id="PF01494"/>
    </source>
</evidence>
<sequence length="432" mass="47589">MDYNGSGPRGNSDSLNHEEEIVIVGGGIGGLACALALHRVGIKAVILEQSETLRVEGAAIALWTNAFCVLDVLGVGEKFRTMFTNLLKKEILNSRGKTLTKVELADCDGGRHQLRVVERNVLLEVLAEELPEGTIHFNSRVVRIRKSETRTGITDVELESGSTYSAKVVIGFDGINSCVASWMGLQKAQPVGNVVIRGMANFPGGHTFENKVQFFVGKGTHTAILPSSSTKVFWSLVWNDWSEGWRNTSGEQRKAEALQRASTSFSSTPMPFLINNTPPERFFKSTIRQRLNPDPDVLVNGNVTVAGDAAHPITPDMAQGGCMALEDAVIITQKLYWALRSTPNADDQVQNQVQLTEHERINQALLEFHRERHERISFISTQSIKIGKLMLSGWSVINFFRDRFVIPVVVNKTSSLAHTMFDVGKLPTSTSS</sequence>
<keyword evidence="1" id="KW-0560">Oxidoreductase</keyword>
<evidence type="ECO:0000256" key="1">
    <source>
        <dbReference type="ARBA" id="ARBA00023002"/>
    </source>
</evidence>
<dbReference type="Gene3D" id="3.50.50.60">
    <property type="entry name" value="FAD/NAD(P)-binding domain"/>
    <property type="match status" value="1"/>
</dbReference>
<keyword evidence="2" id="KW-0503">Monooxygenase</keyword>
<dbReference type="InterPro" id="IPR036188">
    <property type="entry name" value="FAD/NAD-bd_sf"/>
</dbReference>
<accession>A0A8T0HH90</accession>